<comment type="caution">
    <text evidence="7">The sequence shown here is derived from an EMBL/GenBank/DDBJ whole genome shotgun (WGS) entry which is preliminary data.</text>
</comment>
<dbReference type="PANTHER" id="PTHR43353">
    <property type="entry name" value="SUCCINATE-SEMIALDEHYDE DEHYDROGENASE, MITOCHONDRIAL"/>
    <property type="match status" value="1"/>
</dbReference>
<dbReference type="InterPro" id="IPR016160">
    <property type="entry name" value="Ald_DH_CS_CYS"/>
</dbReference>
<gene>
    <name evidence="7" type="primary">gabD</name>
    <name evidence="6" type="ORF">CH360_01080</name>
    <name evidence="7" type="ORF">CH373_01080</name>
</gene>
<evidence type="ECO:0000256" key="1">
    <source>
        <dbReference type="ARBA" id="ARBA00009986"/>
    </source>
</evidence>
<dbReference type="GO" id="GO:0009450">
    <property type="term" value="P:gamma-aminobutyric acid catabolic process"/>
    <property type="evidence" value="ECO:0007669"/>
    <property type="project" value="TreeGrafter"/>
</dbReference>
<accession>A0A2M9ZRM9</accession>
<dbReference type="EMBL" id="NPDZ01000001">
    <property type="protein sequence ID" value="PJZ74675.1"/>
    <property type="molecule type" value="Genomic_DNA"/>
</dbReference>
<dbReference type="Proteomes" id="UP000231962">
    <property type="component" value="Unassembled WGS sequence"/>
</dbReference>
<feature type="active site" evidence="3">
    <location>
        <position position="260"/>
    </location>
</feature>
<dbReference type="InterPro" id="IPR016163">
    <property type="entry name" value="Ald_DH_C"/>
</dbReference>
<evidence type="ECO:0000313" key="9">
    <source>
        <dbReference type="Proteomes" id="UP000231990"/>
    </source>
</evidence>
<organism evidence="7 9">
    <name type="scientific">Leptospira perolatii</name>
    <dbReference type="NCBI Taxonomy" id="2023191"/>
    <lineage>
        <taxon>Bacteria</taxon>
        <taxon>Pseudomonadati</taxon>
        <taxon>Spirochaetota</taxon>
        <taxon>Spirochaetia</taxon>
        <taxon>Leptospirales</taxon>
        <taxon>Leptospiraceae</taxon>
        <taxon>Leptospira</taxon>
    </lineage>
</organism>
<dbReference type="CDD" id="cd07103">
    <property type="entry name" value="ALDH_F5_SSADH_GabD"/>
    <property type="match status" value="1"/>
</dbReference>
<dbReference type="AlphaFoldDB" id="A0A2M9ZRM9"/>
<proteinExistence type="inferred from homology"/>
<dbReference type="GO" id="GO:0004777">
    <property type="term" value="F:succinate-semialdehyde dehydrogenase (NAD+) activity"/>
    <property type="evidence" value="ECO:0007669"/>
    <property type="project" value="TreeGrafter"/>
</dbReference>
<feature type="domain" description="Aldehyde dehydrogenase" evidence="5">
    <location>
        <begin position="29"/>
        <end position="483"/>
    </location>
</feature>
<dbReference type="SUPFAM" id="SSF53720">
    <property type="entry name" value="ALDH-like"/>
    <property type="match status" value="1"/>
</dbReference>
<keyword evidence="2 4" id="KW-0560">Oxidoreductase</keyword>
<dbReference type="OrthoDB" id="9762913at2"/>
<dbReference type="Gene3D" id="3.40.605.10">
    <property type="entry name" value="Aldehyde Dehydrogenase, Chain A, domain 1"/>
    <property type="match status" value="1"/>
</dbReference>
<dbReference type="InterPro" id="IPR029510">
    <property type="entry name" value="Ald_DH_CS_GLU"/>
</dbReference>
<evidence type="ECO:0000313" key="7">
    <source>
        <dbReference type="EMBL" id="PJZ74675.1"/>
    </source>
</evidence>
<dbReference type="InterPro" id="IPR015590">
    <property type="entry name" value="Aldehyde_DH_dom"/>
</dbReference>
<evidence type="ECO:0000259" key="5">
    <source>
        <dbReference type="Pfam" id="PF00171"/>
    </source>
</evidence>
<dbReference type="RefSeq" id="WP_100712084.1">
    <property type="nucleotide sequence ID" value="NZ_NPDY01000001.1"/>
</dbReference>
<evidence type="ECO:0000256" key="4">
    <source>
        <dbReference type="RuleBase" id="RU003345"/>
    </source>
</evidence>
<dbReference type="PANTHER" id="PTHR43353:SF5">
    <property type="entry name" value="SUCCINATE-SEMIALDEHYDE DEHYDROGENASE, MITOCHONDRIAL"/>
    <property type="match status" value="1"/>
</dbReference>
<evidence type="ECO:0000313" key="8">
    <source>
        <dbReference type="Proteomes" id="UP000231962"/>
    </source>
</evidence>
<dbReference type="Gene3D" id="3.40.309.10">
    <property type="entry name" value="Aldehyde Dehydrogenase, Chain A, domain 2"/>
    <property type="match status" value="1"/>
</dbReference>
<dbReference type="InterPro" id="IPR016161">
    <property type="entry name" value="Ald_DH/histidinol_DH"/>
</dbReference>
<evidence type="ECO:0000256" key="2">
    <source>
        <dbReference type="ARBA" id="ARBA00023002"/>
    </source>
</evidence>
<dbReference type="Pfam" id="PF00171">
    <property type="entry name" value="Aldedh"/>
    <property type="match status" value="1"/>
</dbReference>
<dbReference type="EMBL" id="NPDY01000001">
    <property type="protein sequence ID" value="PJZ71142.1"/>
    <property type="molecule type" value="Genomic_DNA"/>
</dbReference>
<sequence length="491" mass="54008">MEETITSPNFAHSSLFRTSCYYLGHWKSYEKTISVIDPATGETIGTVPNLPREEIRKAIDYAFLEQSKWSKTTGKERGKYLRAWSELMLRNKDDLAKIMTWEQGKPLAESIGEIEYAASYLEWFSEEAKRSYGDIIPTHRNDVRLLSWREPIGVSGFLTPWNFPSSMITRKAGAALAAGCVAISKPSEITPYSALALAVLAQEAGIPPGVFQVVTGFPEHIADEFLENPKMKKISFTGSVRVGKLLLEKAAPKMKRLSLELGGNAPFIVFSDANIQDAVKGAVLSKFRNTGQTCVCANRFLVHEKVISEFSQLLVKEVSKLKVGNGFDEGIQQGPLINEVGFKKVKNHVENAASLGGKILTGGKPHSLGGTFFEPTVILGVPTTALCFQEETFGPVAPICSFRTEEEAIHIANNTNVGLASYIYGRDHALIWRVSESIESGMVSVNEGILSTEQVPFGGVKDSGMGREGSKYGMEEYQELKYICWGGQKKI</sequence>
<evidence type="ECO:0000313" key="6">
    <source>
        <dbReference type="EMBL" id="PJZ71142.1"/>
    </source>
</evidence>
<dbReference type="EC" id="1.2.1.16" evidence="7"/>
<dbReference type="InterPro" id="IPR016162">
    <property type="entry name" value="Ald_DH_N"/>
</dbReference>
<keyword evidence="8" id="KW-1185">Reference proteome</keyword>
<dbReference type="Proteomes" id="UP000231990">
    <property type="component" value="Unassembled WGS sequence"/>
</dbReference>
<comment type="similarity">
    <text evidence="1 4">Belongs to the aldehyde dehydrogenase family.</text>
</comment>
<name>A0A2M9ZRM9_9LEPT</name>
<evidence type="ECO:0000256" key="3">
    <source>
        <dbReference type="PROSITE-ProRule" id="PRU10007"/>
    </source>
</evidence>
<dbReference type="FunFam" id="3.40.309.10:FF:000004">
    <property type="entry name" value="Succinate-semialdehyde dehydrogenase I"/>
    <property type="match status" value="1"/>
</dbReference>
<dbReference type="PROSITE" id="PS00070">
    <property type="entry name" value="ALDEHYDE_DEHYDR_CYS"/>
    <property type="match status" value="1"/>
</dbReference>
<reference evidence="8 9" key="1">
    <citation type="submission" date="2017-07" db="EMBL/GenBank/DDBJ databases">
        <title>Leptospira spp. isolated from tropical soils.</title>
        <authorList>
            <person name="Thibeaux R."/>
            <person name="Iraola G."/>
            <person name="Ferres I."/>
            <person name="Bierque E."/>
            <person name="Girault D."/>
            <person name="Soupe-Gilbert M.-E."/>
            <person name="Picardeau M."/>
            <person name="Goarant C."/>
        </authorList>
    </citation>
    <scope>NUCLEOTIDE SEQUENCE [LARGE SCALE GENOMIC DNA]</scope>
    <source>
        <strain evidence="7 9">FH1-B-B1</strain>
        <strain evidence="6 8">FH1-B-C1</strain>
    </source>
</reference>
<dbReference type="InterPro" id="IPR050740">
    <property type="entry name" value="Aldehyde_DH_Superfamily"/>
</dbReference>
<dbReference type="PROSITE" id="PS00687">
    <property type="entry name" value="ALDEHYDE_DEHYDR_GLU"/>
    <property type="match status" value="1"/>
</dbReference>
<dbReference type="FunFam" id="3.40.605.10:FF:000005">
    <property type="entry name" value="Succinate-semialdehyde dehydrogenase I"/>
    <property type="match status" value="1"/>
</dbReference>
<protein>
    <submittedName>
        <fullName evidence="7">Succinate-semialdehyde dehydrogenase (NADP(+))</fullName>
        <ecNumber evidence="7">1.2.1.16</ecNumber>
    </submittedName>
</protein>